<organism evidence="2 3">
    <name type="scientific">Pseudaminobacter salicylatoxidans</name>
    <dbReference type="NCBI Taxonomy" id="93369"/>
    <lineage>
        <taxon>Bacteria</taxon>
        <taxon>Pseudomonadati</taxon>
        <taxon>Pseudomonadota</taxon>
        <taxon>Alphaproteobacteria</taxon>
        <taxon>Hyphomicrobiales</taxon>
        <taxon>Phyllobacteriaceae</taxon>
        <taxon>Pseudaminobacter</taxon>
    </lineage>
</organism>
<feature type="region of interest" description="Disordered" evidence="1">
    <location>
        <begin position="1"/>
        <end position="21"/>
    </location>
</feature>
<reference evidence="2 3" key="1">
    <citation type="submission" date="2018-05" db="EMBL/GenBank/DDBJ databases">
        <title>Genomic Encyclopedia of Type Strains, Phase IV (KMG-IV): sequencing the most valuable type-strain genomes for metagenomic binning, comparative biology and taxonomic classification.</title>
        <authorList>
            <person name="Goeker M."/>
        </authorList>
    </citation>
    <scope>NUCLEOTIDE SEQUENCE [LARGE SCALE GENOMIC DNA]</scope>
    <source>
        <strain evidence="2 3">DSM 6986</strain>
    </source>
</reference>
<evidence type="ECO:0000313" key="2">
    <source>
        <dbReference type="EMBL" id="PWJ84875.1"/>
    </source>
</evidence>
<sequence length="239" mass="26182">MAKQTRRINKRQSIGDPDCRPSENEDFPLLAVLRRDRRDDFIVAALAYRQLVALCESEPLKGQSYDAANGMEVERRSVLRDGVKEVDAAAAEGFKDGVVPGGEIEYRSEIKRSKGAYNLPARRILAAVAANDGDPIIGRTRSLHTKLTVDTLADYIDKKPVLAKIRTALGGLRDPLEDAVLGGRTMQRIGEDEGFTGSAAPSVGKGLVYRGLVILDGFLGAKKYKPANDNYLIERRKIA</sequence>
<dbReference type="Proteomes" id="UP000245396">
    <property type="component" value="Unassembled WGS sequence"/>
</dbReference>
<name>A0A316C550_PSESE</name>
<proteinExistence type="predicted"/>
<protein>
    <submittedName>
        <fullName evidence="2">Uncharacterized protein</fullName>
    </submittedName>
</protein>
<accession>A0A316C550</accession>
<keyword evidence="3" id="KW-1185">Reference proteome</keyword>
<dbReference type="EMBL" id="QGGG01000004">
    <property type="protein sequence ID" value="PWJ84875.1"/>
    <property type="molecule type" value="Genomic_DNA"/>
</dbReference>
<feature type="compositionally biased region" description="Basic residues" evidence="1">
    <location>
        <begin position="1"/>
        <end position="10"/>
    </location>
</feature>
<dbReference type="AlphaFoldDB" id="A0A316C550"/>
<comment type="caution">
    <text evidence="2">The sequence shown here is derived from an EMBL/GenBank/DDBJ whole genome shotgun (WGS) entry which is preliminary data.</text>
</comment>
<gene>
    <name evidence="2" type="ORF">C7441_104143</name>
</gene>
<evidence type="ECO:0000256" key="1">
    <source>
        <dbReference type="SAM" id="MobiDB-lite"/>
    </source>
</evidence>
<evidence type="ECO:0000313" key="3">
    <source>
        <dbReference type="Proteomes" id="UP000245396"/>
    </source>
</evidence>